<name>A0AAP0BKF7_9ASPA</name>
<reference evidence="2 3" key="1">
    <citation type="journal article" date="2022" name="Nat. Plants">
        <title>Genomes of leafy and leafless Platanthera orchids illuminate the evolution of mycoheterotrophy.</title>
        <authorList>
            <person name="Li M.H."/>
            <person name="Liu K.W."/>
            <person name="Li Z."/>
            <person name="Lu H.C."/>
            <person name="Ye Q.L."/>
            <person name="Zhang D."/>
            <person name="Wang J.Y."/>
            <person name="Li Y.F."/>
            <person name="Zhong Z.M."/>
            <person name="Liu X."/>
            <person name="Yu X."/>
            <person name="Liu D.K."/>
            <person name="Tu X.D."/>
            <person name="Liu B."/>
            <person name="Hao Y."/>
            <person name="Liao X.Y."/>
            <person name="Jiang Y.T."/>
            <person name="Sun W.H."/>
            <person name="Chen J."/>
            <person name="Chen Y.Q."/>
            <person name="Ai Y."/>
            <person name="Zhai J.W."/>
            <person name="Wu S.S."/>
            <person name="Zhou Z."/>
            <person name="Hsiao Y.Y."/>
            <person name="Wu W.L."/>
            <person name="Chen Y.Y."/>
            <person name="Lin Y.F."/>
            <person name="Hsu J.L."/>
            <person name="Li C.Y."/>
            <person name="Wang Z.W."/>
            <person name="Zhao X."/>
            <person name="Zhong W.Y."/>
            <person name="Ma X.K."/>
            <person name="Ma L."/>
            <person name="Huang J."/>
            <person name="Chen G.Z."/>
            <person name="Huang M.Z."/>
            <person name="Huang L."/>
            <person name="Peng D.H."/>
            <person name="Luo Y.B."/>
            <person name="Zou S.Q."/>
            <person name="Chen S.P."/>
            <person name="Lan S."/>
            <person name="Tsai W.C."/>
            <person name="Van de Peer Y."/>
            <person name="Liu Z.J."/>
        </authorList>
    </citation>
    <scope>NUCLEOTIDE SEQUENCE [LARGE SCALE GENOMIC DNA]</scope>
    <source>
        <strain evidence="2">Lor287</strain>
    </source>
</reference>
<organism evidence="2 3">
    <name type="scientific">Platanthera zijinensis</name>
    <dbReference type="NCBI Taxonomy" id="2320716"/>
    <lineage>
        <taxon>Eukaryota</taxon>
        <taxon>Viridiplantae</taxon>
        <taxon>Streptophyta</taxon>
        <taxon>Embryophyta</taxon>
        <taxon>Tracheophyta</taxon>
        <taxon>Spermatophyta</taxon>
        <taxon>Magnoliopsida</taxon>
        <taxon>Liliopsida</taxon>
        <taxon>Asparagales</taxon>
        <taxon>Orchidaceae</taxon>
        <taxon>Orchidoideae</taxon>
        <taxon>Orchideae</taxon>
        <taxon>Orchidinae</taxon>
        <taxon>Platanthera</taxon>
    </lineage>
</organism>
<comment type="caution">
    <text evidence="2">The sequence shown here is derived from an EMBL/GenBank/DDBJ whole genome shotgun (WGS) entry which is preliminary data.</text>
</comment>
<evidence type="ECO:0000313" key="2">
    <source>
        <dbReference type="EMBL" id="KAK8942547.1"/>
    </source>
</evidence>
<evidence type="ECO:0000313" key="3">
    <source>
        <dbReference type="Proteomes" id="UP001418222"/>
    </source>
</evidence>
<evidence type="ECO:0000256" key="1">
    <source>
        <dbReference type="SAM" id="MobiDB-lite"/>
    </source>
</evidence>
<accession>A0AAP0BKF7</accession>
<gene>
    <name evidence="2" type="ORF">KSP39_PZI009549</name>
</gene>
<dbReference type="EMBL" id="JBBWWQ010000007">
    <property type="protein sequence ID" value="KAK8942547.1"/>
    <property type="molecule type" value="Genomic_DNA"/>
</dbReference>
<dbReference type="AlphaFoldDB" id="A0AAP0BKF7"/>
<feature type="region of interest" description="Disordered" evidence="1">
    <location>
        <begin position="51"/>
        <end position="91"/>
    </location>
</feature>
<sequence length="126" mass="13549">MTVYPTLPENVVPKDLKSIASMEESRGEAQHEVMDVLSSWPLIKYKCIPSSSPCSPPLNPSAAGPLPLGAAPYPSPASSPQLQAARAPIQPTWSSPFPPTRALIKPIHVAHFIPCGQQLHLMTYNA</sequence>
<feature type="compositionally biased region" description="Low complexity" evidence="1">
    <location>
        <begin position="60"/>
        <end position="88"/>
    </location>
</feature>
<protein>
    <submittedName>
        <fullName evidence="2">Uncharacterized protein</fullName>
    </submittedName>
</protein>
<keyword evidence="3" id="KW-1185">Reference proteome</keyword>
<dbReference type="Proteomes" id="UP001418222">
    <property type="component" value="Unassembled WGS sequence"/>
</dbReference>
<proteinExistence type="predicted"/>